<dbReference type="RefSeq" id="WP_307121809.1">
    <property type="nucleotide sequence ID" value="NZ_JAUSTM010000009.1"/>
</dbReference>
<evidence type="ECO:0000256" key="8">
    <source>
        <dbReference type="NCBIfam" id="TIGR01529"/>
    </source>
</evidence>
<comment type="caution">
    <text evidence="11">The sequence shown here is derived from an EMBL/GenBank/DDBJ whole genome shotgun (WGS) entry which is preliminary data.</text>
</comment>
<dbReference type="NCBIfam" id="TIGR01529">
    <property type="entry name" value="argR_whole"/>
    <property type="match status" value="1"/>
</dbReference>
<proteinExistence type="inferred from homology"/>
<evidence type="ECO:0000256" key="3">
    <source>
        <dbReference type="ARBA" id="ARBA00022490"/>
    </source>
</evidence>
<evidence type="ECO:0000259" key="9">
    <source>
        <dbReference type="Pfam" id="PF01316"/>
    </source>
</evidence>
<dbReference type="InterPro" id="IPR036388">
    <property type="entry name" value="WH-like_DNA-bd_sf"/>
</dbReference>
<dbReference type="PANTHER" id="PTHR34471">
    <property type="entry name" value="ARGININE REPRESSOR"/>
    <property type="match status" value="1"/>
</dbReference>
<dbReference type="SUPFAM" id="SSF55252">
    <property type="entry name" value="C-terminal domain of arginine repressor"/>
    <property type="match status" value="1"/>
</dbReference>
<comment type="subcellular location">
    <subcellularLocation>
        <location evidence="1 7">Cytoplasm</location>
    </subcellularLocation>
</comment>
<sequence>MKKRDRHETIKEMVRTRHLSTQREIQEGLEEKGFEVTQTTLSRDLRELGLIKTRDRGESYYILPEHQEGDDFIQLLATYVLKIERASFTLVMHTRLGEAGVTSNVIDEAHPIEILGTVAGADTVIAICRDEAAAQAIESKLKAYQVIYDPADE</sequence>
<dbReference type="Gene3D" id="1.10.10.10">
    <property type="entry name" value="Winged helix-like DNA-binding domain superfamily/Winged helix DNA-binding domain"/>
    <property type="match status" value="1"/>
</dbReference>
<dbReference type="InterPro" id="IPR036251">
    <property type="entry name" value="Arg_repress_C_sf"/>
</dbReference>
<evidence type="ECO:0000256" key="7">
    <source>
        <dbReference type="HAMAP-Rule" id="MF_00173"/>
    </source>
</evidence>
<reference evidence="11 12" key="1">
    <citation type="submission" date="2023-07" db="EMBL/GenBank/DDBJ databases">
        <title>Genomic Encyclopedia of Type Strains, Phase IV (KMG-IV): sequencing the most valuable type-strain genomes for metagenomic binning, comparative biology and taxonomic classification.</title>
        <authorList>
            <person name="Goeker M."/>
        </authorList>
    </citation>
    <scope>NUCLEOTIDE SEQUENCE [LARGE SCALE GENOMIC DNA]</scope>
    <source>
        <strain evidence="11 12">DSM 105143</strain>
    </source>
</reference>
<dbReference type="InterPro" id="IPR020900">
    <property type="entry name" value="Arg_repress_DNA-bd"/>
</dbReference>
<protein>
    <recommendedName>
        <fullName evidence="7 8">Arginine repressor</fullName>
    </recommendedName>
</protein>
<keyword evidence="7" id="KW-0055">Arginine biosynthesis</keyword>
<evidence type="ECO:0000256" key="5">
    <source>
        <dbReference type="ARBA" id="ARBA00023125"/>
    </source>
</evidence>
<keyword evidence="12" id="KW-1185">Reference proteome</keyword>
<dbReference type="Proteomes" id="UP001223079">
    <property type="component" value="Unassembled WGS sequence"/>
</dbReference>
<name>A0ABT9YTE0_9STRE</name>
<dbReference type="InterPro" id="IPR020899">
    <property type="entry name" value="Arg_repress_C"/>
</dbReference>
<dbReference type="Gene3D" id="3.30.1360.40">
    <property type="match status" value="1"/>
</dbReference>
<dbReference type="HAMAP" id="MF_00173">
    <property type="entry name" value="Arg_repressor"/>
    <property type="match status" value="1"/>
</dbReference>
<evidence type="ECO:0000313" key="12">
    <source>
        <dbReference type="Proteomes" id="UP001223079"/>
    </source>
</evidence>
<evidence type="ECO:0000259" key="10">
    <source>
        <dbReference type="Pfam" id="PF02863"/>
    </source>
</evidence>
<keyword evidence="5 7" id="KW-0238">DNA-binding</keyword>
<feature type="domain" description="Arginine repressor DNA-binding" evidence="9">
    <location>
        <begin position="1"/>
        <end position="68"/>
    </location>
</feature>
<gene>
    <name evidence="7" type="primary">argR</name>
    <name evidence="11" type="ORF">J2S23_001170</name>
</gene>
<keyword evidence="6 7" id="KW-0804">Transcription</keyword>
<keyword evidence="7" id="KW-0678">Repressor</keyword>
<keyword evidence="3 7" id="KW-0963">Cytoplasm</keyword>
<dbReference type="PANTHER" id="PTHR34471:SF1">
    <property type="entry name" value="ARGININE REPRESSOR"/>
    <property type="match status" value="1"/>
</dbReference>
<evidence type="ECO:0000256" key="2">
    <source>
        <dbReference type="ARBA" id="ARBA00008316"/>
    </source>
</evidence>
<evidence type="ECO:0000256" key="1">
    <source>
        <dbReference type="ARBA" id="ARBA00004496"/>
    </source>
</evidence>
<dbReference type="InterPro" id="IPR001669">
    <property type="entry name" value="Arg_repress"/>
</dbReference>
<organism evidence="11 12">
    <name type="scientific">Streptococcus moroccensis</name>
    <dbReference type="NCBI Taxonomy" id="1451356"/>
    <lineage>
        <taxon>Bacteria</taxon>
        <taxon>Bacillati</taxon>
        <taxon>Bacillota</taxon>
        <taxon>Bacilli</taxon>
        <taxon>Lactobacillales</taxon>
        <taxon>Streptococcaceae</taxon>
        <taxon>Streptococcus</taxon>
    </lineage>
</organism>
<evidence type="ECO:0000256" key="6">
    <source>
        <dbReference type="ARBA" id="ARBA00023163"/>
    </source>
</evidence>
<comment type="similarity">
    <text evidence="2 7">Belongs to the ArgR family.</text>
</comment>
<comment type="function">
    <text evidence="7">Regulates arginine biosynthesis genes.</text>
</comment>
<dbReference type="Pfam" id="PF02863">
    <property type="entry name" value="Arg_repressor_C"/>
    <property type="match status" value="1"/>
</dbReference>
<accession>A0ABT9YTE0</accession>
<evidence type="ECO:0000256" key="4">
    <source>
        <dbReference type="ARBA" id="ARBA00023015"/>
    </source>
</evidence>
<keyword evidence="4 7" id="KW-0805">Transcription regulation</keyword>
<dbReference type="InterPro" id="IPR036390">
    <property type="entry name" value="WH_DNA-bd_sf"/>
</dbReference>
<evidence type="ECO:0000313" key="11">
    <source>
        <dbReference type="EMBL" id="MDQ0222618.1"/>
    </source>
</evidence>
<dbReference type="EMBL" id="JAUSTM010000009">
    <property type="protein sequence ID" value="MDQ0222618.1"/>
    <property type="molecule type" value="Genomic_DNA"/>
</dbReference>
<dbReference type="Pfam" id="PF01316">
    <property type="entry name" value="Arg_repressor"/>
    <property type="match status" value="1"/>
</dbReference>
<dbReference type="SUPFAM" id="SSF46785">
    <property type="entry name" value="Winged helix' DNA-binding domain"/>
    <property type="match status" value="1"/>
</dbReference>
<keyword evidence="7" id="KW-0028">Amino-acid biosynthesis</keyword>
<comment type="pathway">
    <text evidence="7">Amino-acid biosynthesis; L-arginine biosynthesis [regulation].</text>
</comment>
<feature type="domain" description="Arginine repressor C-terminal" evidence="10">
    <location>
        <begin position="78"/>
        <end position="142"/>
    </location>
</feature>
<dbReference type="PRINTS" id="PR01467">
    <property type="entry name" value="ARGREPRESSOR"/>
</dbReference>